<dbReference type="InterPro" id="IPR051081">
    <property type="entry name" value="HTH_MetalResp_TranReg"/>
</dbReference>
<dbReference type="Proteomes" id="UP001589810">
    <property type="component" value="Unassembled WGS sequence"/>
</dbReference>
<organism evidence="5 6">
    <name type="scientific">Kutzneria chonburiensis</name>
    <dbReference type="NCBI Taxonomy" id="1483604"/>
    <lineage>
        <taxon>Bacteria</taxon>
        <taxon>Bacillati</taxon>
        <taxon>Actinomycetota</taxon>
        <taxon>Actinomycetes</taxon>
        <taxon>Pseudonocardiales</taxon>
        <taxon>Pseudonocardiaceae</taxon>
        <taxon>Kutzneria</taxon>
    </lineage>
</organism>
<dbReference type="EMBL" id="JBHLUD010000003">
    <property type="protein sequence ID" value="MFC0542189.1"/>
    <property type="molecule type" value="Genomic_DNA"/>
</dbReference>
<dbReference type="InterPro" id="IPR036390">
    <property type="entry name" value="WH_DNA-bd_sf"/>
</dbReference>
<accession>A0ABV6MPS7</accession>
<feature type="domain" description="HTH arsR-type" evidence="4">
    <location>
        <begin position="5"/>
        <end position="100"/>
    </location>
</feature>
<evidence type="ECO:0000256" key="1">
    <source>
        <dbReference type="ARBA" id="ARBA00023015"/>
    </source>
</evidence>
<dbReference type="InterPro" id="IPR011991">
    <property type="entry name" value="ArsR-like_HTH"/>
</dbReference>
<keyword evidence="3" id="KW-0804">Transcription</keyword>
<reference evidence="5 6" key="1">
    <citation type="submission" date="2024-09" db="EMBL/GenBank/DDBJ databases">
        <authorList>
            <person name="Sun Q."/>
            <person name="Mori K."/>
        </authorList>
    </citation>
    <scope>NUCLEOTIDE SEQUENCE [LARGE SCALE GENOMIC DNA]</scope>
    <source>
        <strain evidence="5 6">TBRC 1432</strain>
    </source>
</reference>
<evidence type="ECO:0000256" key="3">
    <source>
        <dbReference type="ARBA" id="ARBA00023163"/>
    </source>
</evidence>
<dbReference type="CDD" id="cd00090">
    <property type="entry name" value="HTH_ARSR"/>
    <property type="match status" value="1"/>
</dbReference>
<dbReference type="Pfam" id="PF12840">
    <property type="entry name" value="HTH_20"/>
    <property type="match status" value="1"/>
</dbReference>
<keyword evidence="1" id="KW-0805">Transcription regulation</keyword>
<evidence type="ECO:0000256" key="2">
    <source>
        <dbReference type="ARBA" id="ARBA00023125"/>
    </source>
</evidence>
<dbReference type="SUPFAM" id="SSF46785">
    <property type="entry name" value="Winged helix' DNA-binding domain"/>
    <property type="match status" value="1"/>
</dbReference>
<evidence type="ECO:0000313" key="6">
    <source>
        <dbReference type="Proteomes" id="UP001589810"/>
    </source>
</evidence>
<evidence type="ECO:0000313" key="5">
    <source>
        <dbReference type="EMBL" id="MFC0542189.1"/>
    </source>
</evidence>
<dbReference type="SMART" id="SM00418">
    <property type="entry name" value="HTH_ARSR"/>
    <property type="match status" value="1"/>
</dbReference>
<sequence length="183" mass="20255">MLDSKVLAAMAHPLRRRLMDVLKVNGPATVSTLAETTGQAIGNISHHMKVLAAAELVEEAPELANDRRERWWKTRPRTLSWSPRDYADDPAATAVAEAAQSLNLDHQVALVRAAMAGRESQPEDWQAATFSTESWLRLSAAELAELQDEIIALVQRWSRREAVDDGQDRQPVFVFAHGVPATP</sequence>
<dbReference type="Gene3D" id="1.10.10.10">
    <property type="entry name" value="Winged helix-like DNA-binding domain superfamily/Winged helix DNA-binding domain"/>
    <property type="match status" value="1"/>
</dbReference>
<gene>
    <name evidence="5" type="ORF">ACFFH7_11900</name>
</gene>
<dbReference type="PANTHER" id="PTHR33154:SF15">
    <property type="entry name" value="REGULATORY PROTEIN ARSR"/>
    <property type="match status" value="1"/>
</dbReference>
<proteinExistence type="predicted"/>
<dbReference type="RefSeq" id="WP_273943009.1">
    <property type="nucleotide sequence ID" value="NZ_CP097263.1"/>
</dbReference>
<dbReference type="InterPro" id="IPR036388">
    <property type="entry name" value="WH-like_DNA-bd_sf"/>
</dbReference>
<dbReference type="InterPro" id="IPR001845">
    <property type="entry name" value="HTH_ArsR_DNA-bd_dom"/>
</dbReference>
<evidence type="ECO:0000259" key="4">
    <source>
        <dbReference type="SMART" id="SM00418"/>
    </source>
</evidence>
<dbReference type="PANTHER" id="PTHR33154">
    <property type="entry name" value="TRANSCRIPTIONAL REGULATOR, ARSR FAMILY"/>
    <property type="match status" value="1"/>
</dbReference>
<keyword evidence="6" id="KW-1185">Reference proteome</keyword>
<protein>
    <submittedName>
        <fullName evidence="5">ArsR/SmtB family transcription factor</fullName>
    </submittedName>
</protein>
<keyword evidence="2" id="KW-0238">DNA-binding</keyword>
<name>A0ABV6MPS7_9PSEU</name>
<comment type="caution">
    <text evidence="5">The sequence shown here is derived from an EMBL/GenBank/DDBJ whole genome shotgun (WGS) entry which is preliminary data.</text>
</comment>